<reference evidence="1 2" key="1">
    <citation type="submission" date="2014-03" db="EMBL/GenBank/DDBJ databases">
        <title>Genomics of Bifidobacteria.</title>
        <authorList>
            <person name="Ventura M."/>
            <person name="Milani C."/>
            <person name="Lugli G.A."/>
        </authorList>
    </citation>
    <scope>NUCLEOTIDE SEQUENCE [LARGE SCALE GENOMIC DNA]</scope>
    <source>
        <strain evidence="1 2">DSM 23973</strain>
    </source>
</reference>
<evidence type="ECO:0008006" key="3">
    <source>
        <dbReference type="Google" id="ProtNLM"/>
    </source>
</evidence>
<accession>A0A087ACR5</accession>
<comment type="caution">
    <text evidence="1">The sequence shown here is derived from an EMBL/GenBank/DDBJ whole genome shotgun (WGS) entry which is preliminary data.</text>
</comment>
<dbReference type="EMBL" id="JGYS01000001">
    <property type="protein sequence ID" value="KFI56565.1"/>
    <property type="molecule type" value="Genomic_DNA"/>
</dbReference>
<evidence type="ECO:0000313" key="2">
    <source>
        <dbReference type="Proteomes" id="UP000029072"/>
    </source>
</evidence>
<name>A0A087ACR5_9BIFI</name>
<dbReference type="Proteomes" id="UP000029072">
    <property type="component" value="Unassembled WGS sequence"/>
</dbReference>
<dbReference type="OrthoDB" id="9959841at2"/>
<dbReference type="STRING" id="1437609.BCAL_0160"/>
<protein>
    <recommendedName>
        <fullName evidence="3">Phage protein</fullName>
    </recommendedName>
</protein>
<evidence type="ECO:0000313" key="1">
    <source>
        <dbReference type="EMBL" id="KFI56565.1"/>
    </source>
</evidence>
<sequence length="60" mass="6753">MSDVQQIIHGRIVRESKYGVDDDYTAGLVAGLSFALHRIVERDGENRTGCKEFDLKEENA</sequence>
<dbReference type="AlphaFoldDB" id="A0A087ACR5"/>
<proteinExistence type="predicted"/>
<gene>
    <name evidence="1" type="ORF">BCAL_0160</name>
</gene>
<dbReference type="RefSeq" id="WP_043167445.1">
    <property type="nucleotide sequence ID" value="NZ_JDUV01000027.1"/>
</dbReference>
<organism evidence="1 2">
    <name type="scientific">Bifidobacterium callitrichos DSM 23973</name>
    <dbReference type="NCBI Taxonomy" id="1437609"/>
    <lineage>
        <taxon>Bacteria</taxon>
        <taxon>Bacillati</taxon>
        <taxon>Actinomycetota</taxon>
        <taxon>Actinomycetes</taxon>
        <taxon>Bifidobacteriales</taxon>
        <taxon>Bifidobacteriaceae</taxon>
        <taxon>Bifidobacterium</taxon>
    </lineage>
</organism>